<dbReference type="Proteomes" id="UP000813463">
    <property type="component" value="Chromosome 3"/>
</dbReference>
<sequence>MAALEVPGMAAPEAIVDMHTLRQIVDDLKEEFKVALSHCSENRRYSPDWDPPYVFLPGRSDVYLMRHKEARVGCIRPCAKKVLELFNAENQTDYELVDCLDVCVSRDYDFYLHCNFTAKPKSIPLNGSDFSTKVFMLRWKRTLMMKCFPVLTRYWMVTKRNLVVRCVREWLLIQLMDLVKSLQCWISVLILSGMINLAECCFILEERMG</sequence>
<dbReference type="InterPro" id="IPR022059">
    <property type="entry name" value="DUF3615"/>
</dbReference>
<reference evidence="3" key="2">
    <citation type="submission" date="2025-08" db="UniProtKB">
        <authorList>
            <consortium name="RefSeq"/>
        </authorList>
    </citation>
    <scope>IDENTIFICATION</scope>
    <source>
        <tissue evidence="3">Leaf</tissue>
    </source>
</reference>
<protein>
    <submittedName>
        <fullName evidence="3">Uncharacterized protein isoform X1</fullName>
    </submittedName>
</protein>
<keyword evidence="2" id="KW-1185">Reference proteome</keyword>
<proteinExistence type="predicted"/>
<reference evidence="2" key="1">
    <citation type="journal article" date="2021" name="Nat. Commun.">
        <title>Genomic analyses provide insights into spinach domestication and the genetic basis of agronomic traits.</title>
        <authorList>
            <person name="Cai X."/>
            <person name="Sun X."/>
            <person name="Xu C."/>
            <person name="Sun H."/>
            <person name="Wang X."/>
            <person name="Ge C."/>
            <person name="Zhang Z."/>
            <person name="Wang Q."/>
            <person name="Fei Z."/>
            <person name="Jiao C."/>
            <person name="Wang Q."/>
        </authorList>
    </citation>
    <scope>NUCLEOTIDE SEQUENCE [LARGE SCALE GENOMIC DNA]</scope>
    <source>
        <strain evidence="2">cv. Varoflay</strain>
    </source>
</reference>
<name>A0ABM3RH42_SPIOL</name>
<evidence type="ECO:0000313" key="3">
    <source>
        <dbReference type="RefSeq" id="XP_056694934.1"/>
    </source>
</evidence>
<evidence type="ECO:0000259" key="1">
    <source>
        <dbReference type="Pfam" id="PF12274"/>
    </source>
</evidence>
<accession>A0ABM3RH42</accession>
<dbReference type="Pfam" id="PF12274">
    <property type="entry name" value="DUF3615"/>
    <property type="match status" value="1"/>
</dbReference>
<feature type="domain" description="DUF3615" evidence="1">
    <location>
        <begin position="80"/>
        <end position="130"/>
    </location>
</feature>
<evidence type="ECO:0000313" key="2">
    <source>
        <dbReference type="Proteomes" id="UP000813463"/>
    </source>
</evidence>
<dbReference type="RefSeq" id="XP_056694934.1">
    <property type="nucleotide sequence ID" value="XM_056838956.1"/>
</dbReference>
<organism evidence="2 3">
    <name type="scientific">Spinacia oleracea</name>
    <name type="common">Spinach</name>
    <dbReference type="NCBI Taxonomy" id="3562"/>
    <lineage>
        <taxon>Eukaryota</taxon>
        <taxon>Viridiplantae</taxon>
        <taxon>Streptophyta</taxon>
        <taxon>Embryophyta</taxon>
        <taxon>Tracheophyta</taxon>
        <taxon>Spermatophyta</taxon>
        <taxon>Magnoliopsida</taxon>
        <taxon>eudicotyledons</taxon>
        <taxon>Gunneridae</taxon>
        <taxon>Pentapetalae</taxon>
        <taxon>Caryophyllales</taxon>
        <taxon>Chenopodiaceae</taxon>
        <taxon>Chenopodioideae</taxon>
        <taxon>Anserineae</taxon>
        <taxon>Spinacia</taxon>
    </lineage>
</organism>
<gene>
    <name evidence="3" type="primary">LOC110789078</name>
</gene>
<dbReference type="GeneID" id="110789078"/>